<comment type="caution">
    <text evidence="1">The sequence shown here is derived from an EMBL/GenBank/DDBJ whole genome shotgun (WGS) entry which is preliminary data.</text>
</comment>
<proteinExistence type="predicted"/>
<gene>
    <name evidence="1" type="ORF">ACFQPE_03315</name>
</gene>
<dbReference type="AlphaFoldDB" id="A0ABD6A629"/>
<keyword evidence="2" id="KW-1185">Reference proteome</keyword>
<sequence length="145" mass="15625">MSTDGPIRAPGGDAVTGWTCPGCDRRVNRDELPAHLAECDAVDLDVFGTDASSGRAGMHVRRGTGGRAIDDRALRREVARLRARVYRVEEELWGNAPPDAAATVSSTPEIRIQACDACGIVLWRYGQDGTRDCPHCTHGVLRVVA</sequence>
<organism evidence="1 2">
    <name type="scientific">Halomarina halobia</name>
    <dbReference type="NCBI Taxonomy" id="3033386"/>
    <lineage>
        <taxon>Archaea</taxon>
        <taxon>Methanobacteriati</taxon>
        <taxon>Methanobacteriota</taxon>
        <taxon>Stenosarchaea group</taxon>
        <taxon>Halobacteria</taxon>
        <taxon>Halobacteriales</taxon>
        <taxon>Natronomonadaceae</taxon>
        <taxon>Halomarina</taxon>
    </lineage>
</organism>
<protein>
    <submittedName>
        <fullName evidence="1">Uncharacterized protein</fullName>
    </submittedName>
</protein>
<evidence type="ECO:0000313" key="1">
    <source>
        <dbReference type="EMBL" id="MFC7315825.1"/>
    </source>
</evidence>
<dbReference type="EMBL" id="JBHTBF010000001">
    <property type="protein sequence ID" value="MFC7315825.1"/>
    <property type="molecule type" value="Genomic_DNA"/>
</dbReference>
<reference evidence="1 2" key="1">
    <citation type="journal article" date="2019" name="Int. J. Syst. Evol. Microbiol.">
        <title>The Global Catalogue of Microorganisms (GCM) 10K type strain sequencing project: providing services to taxonomists for standard genome sequencing and annotation.</title>
        <authorList>
            <consortium name="The Broad Institute Genomics Platform"/>
            <consortium name="The Broad Institute Genome Sequencing Center for Infectious Disease"/>
            <person name="Wu L."/>
            <person name="Ma J."/>
        </authorList>
    </citation>
    <scope>NUCLEOTIDE SEQUENCE [LARGE SCALE GENOMIC DNA]</scope>
    <source>
        <strain evidence="1 2">PSR21</strain>
    </source>
</reference>
<dbReference type="Proteomes" id="UP001596547">
    <property type="component" value="Unassembled WGS sequence"/>
</dbReference>
<accession>A0ABD6A629</accession>
<name>A0ABD6A629_9EURY</name>
<evidence type="ECO:0000313" key="2">
    <source>
        <dbReference type="Proteomes" id="UP001596547"/>
    </source>
</evidence>